<accession>A0ABR9J395</accession>
<dbReference type="EMBL" id="JADBEE010000001">
    <property type="protein sequence ID" value="MBE1513463.1"/>
    <property type="molecule type" value="Genomic_DNA"/>
</dbReference>
<reference evidence="1 2" key="1">
    <citation type="submission" date="2020-10" db="EMBL/GenBank/DDBJ databases">
        <title>Sequencing the genomes of 1000 actinobacteria strains.</title>
        <authorList>
            <person name="Klenk H.-P."/>
        </authorList>
    </citation>
    <scope>NUCLEOTIDE SEQUENCE [LARGE SCALE GENOMIC DNA]</scope>
    <source>
        <strain evidence="1 2">DSM 15474</strain>
    </source>
</reference>
<evidence type="ECO:0000313" key="2">
    <source>
        <dbReference type="Proteomes" id="UP000636579"/>
    </source>
</evidence>
<gene>
    <name evidence="1" type="ORF">H4W26_000218</name>
</gene>
<protein>
    <recommendedName>
        <fullName evidence="3">DUF1963 domain-containing protein</fullName>
    </recommendedName>
</protein>
<keyword evidence="2" id="KW-1185">Reference proteome</keyword>
<name>A0ABR9J395_9MICC</name>
<organism evidence="1 2">
    <name type="scientific">Nesterenkonia halotolerans</name>
    <dbReference type="NCBI Taxonomy" id="225325"/>
    <lineage>
        <taxon>Bacteria</taxon>
        <taxon>Bacillati</taxon>
        <taxon>Actinomycetota</taxon>
        <taxon>Actinomycetes</taxon>
        <taxon>Micrococcales</taxon>
        <taxon>Micrococcaceae</taxon>
        <taxon>Nesterenkonia</taxon>
    </lineage>
</organism>
<dbReference type="Proteomes" id="UP000636579">
    <property type="component" value="Unassembled WGS sequence"/>
</dbReference>
<evidence type="ECO:0008006" key="3">
    <source>
        <dbReference type="Google" id="ProtNLM"/>
    </source>
</evidence>
<proteinExistence type="predicted"/>
<comment type="caution">
    <text evidence="1">The sequence shown here is derived from an EMBL/GenBank/DDBJ whole genome shotgun (WGS) entry which is preliminary data.</text>
</comment>
<evidence type="ECO:0000313" key="1">
    <source>
        <dbReference type="EMBL" id="MBE1513463.1"/>
    </source>
</evidence>
<dbReference type="RefSeq" id="WP_192590351.1">
    <property type="nucleotide sequence ID" value="NZ_JADBEE010000001.1"/>
</dbReference>
<sequence>MALTPEALLDGPRGRRLLLEFALASEQRTDPSSAELSGLVHEAARVLEPQGEHRGQLMSRWAVFGSPVRVLSPAVGPAEVARALDATDLADPSEDLLRLVLADVVAFARYWQEPEGEDLLAGSAELRGALLRVARHLLGSPQTQWWSHEVRLSDQACVQWPDIPGYDHSGEPTQVLSDWCAEQQALELRALGDRPEDPKASYGGVWWSRPPDHLLRSTARFSDHAPAVLYLFEDDFGWETAHTRRLWVSGAPRVCEIRSAQDWAALCERFPLEVSAEKRHDWYRTTGRAGRWVIPDWEAASKEYDGVHLSVAGYLSSAGRAIPVGADTASVIAGWNPGESWWFTSETILGSEVTHWQLDEESLHWRKVSSCAGEELPPAG</sequence>